<dbReference type="Proteomes" id="UP000639643">
    <property type="component" value="Unassembled WGS sequence"/>
</dbReference>
<accession>A0A8H6U994</accession>
<evidence type="ECO:0000256" key="1">
    <source>
        <dbReference type="SAM" id="MobiDB-lite"/>
    </source>
</evidence>
<name>A0A8H6U994_9PEZI</name>
<reference evidence="2" key="1">
    <citation type="journal article" date="2020" name="Phytopathology">
        <title>Genome Sequence Resources of Colletotrichum truncatum, C. plurivorum, C. musicola, and C. sojae: Four Species Pathogenic to Soybean (Glycine max).</title>
        <authorList>
            <person name="Rogerio F."/>
            <person name="Boufleur T.R."/>
            <person name="Ciampi-Guillardi M."/>
            <person name="Sukno S.A."/>
            <person name="Thon M.R."/>
            <person name="Massola Junior N.S."/>
            <person name="Baroncelli R."/>
        </authorList>
    </citation>
    <scope>NUCLEOTIDE SEQUENCE</scope>
    <source>
        <strain evidence="2">LFN0074</strain>
    </source>
</reference>
<dbReference type="EMBL" id="WIGM01000003">
    <property type="protein sequence ID" value="KAF6845293.1"/>
    <property type="molecule type" value="Genomic_DNA"/>
</dbReference>
<evidence type="ECO:0000313" key="2">
    <source>
        <dbReference type="EMBL" id="KAF6845293.1"/>
    </source>
</evidence>
<proteinExistence type="predicted"/>
<organism evidence="2 3">
    <name type="scientific">Colletotrichum musicola</name>
    <dbReference type="NCBI Taxonomy" id="2175873"/>
    <lineage>
        <taxon>Eukaryota</taxon>
        <taxon>Fungi</taxon>
        <taxon>Dikarya</taxon>
        <taxon>Ascomycota</taxon>
        <taxon>Pezizomycotina</taxon>
        <taxon>Sordariomycetes</taxon>
        <taxon>Hypocreomycetidae</taxon>
        <taxon>Glomerellales</taxon>
        <taxon>Glomerellaceae</taxon>
        <taxon>Colletotrichum</taxon>
        <taxon>Colletotrichum orchidearum species complex</taxon>
    </lineage>
</organism>
<evidence type="ECO:0000313" key="3">
    <source>
        <dbReference type="Proteomes" id="UP000639643"/>
    </source>
</evidence>
<dbReference type="AlphaFoldDB" id="A0A8H6U994"/>
<feature type="region of interest" description="Disordered" evidence="1">
    <location>
        <begin position="18"/>
        <end position="56"/>
    </location>
</feature>
<gene>
    <name evidence="2" type="ORF">CMUS01_00238</name>
</gene>
<comment type="caution">
    <text evidence="2">The sequence shown here is derived from an EMBL/GenBank/DDBJ whole genome shotgun (WGS) entry which is preliminary data.</text>
</comment>
<keyword evidence="3" id="KW-1185">Reference proteome</keyword>
<sequence>MTGGTRYSVRARVMLSALDDDDNDDSTSSPREFHEPVSRKGQGARVRCGGRSEGTAEGRISTAQGWYSDVFVSS</sequence>
<protein>
    <submittedName>
        <fullName evidence="2">Uncharacterized protein</fullName>
    </submittedName>
</protein>